<keyword evidence="3" id="KW-1185">Reference proteome</keyword>
<dbReference type="InterPro" id="IPR008687">
    <property type="entry name" value="MobC"/>
</dbReference>
<evidence type="ECO:0000259" key="1">
    <source>
        <dbReference type="Pfam" id="PF05713"/>
    </source>
</evidence>
<evidence type="ECO:0000313" key="3">
    <source>
        <dbReference type="Proteomes" id="UP000306038"/>
    </source>
</evidence>
<organism evidence="2 3">
    <name type="scientific">Chryseobacterium candidae</name>
    <dbReference type="NCBI Taxonomy" id="1978493"/>
    <lineage>
        <taxon>Bacteria</taxon>
        <taxon>Pseudomonadati</taxon>
        <taxon>Bacteroidota</taxon>
        <taxon>Flavobacteriia</taxon>
        <taxon>Flavobacteriales</taxon>
        <taxon>Weeksellaceae</taxon>
        <taxon>Chryseobacterium group</taxon>
        <taxon>Chryseobacterium</taxon>
    </lineage>
</organism>
<dbReference type="RefSeq" id="WP_136521968.1">
    <property type="nucleotide sequence ID" value="NZ_SDLV01000016.1"/>
</dbReference>
<dbReference type="Proteomes" id="UP000306038">
    <property type="component" value="Unassembled WGS sequence"/>
</dbReference>
<proteinExistence type="predicted"/>
<comment type="caution">
    <text evidence="2">The sequence shown here is derived from an EMBL/GenBank/DDBJ whole genome shotgun (WGS) entry which is preliminary data.</text>
</comment>
<gene>
    <name evidence="2" type="primary">mobC</name>
    <name evidence="2" type="ORF">EK417_09015</name>
</gene>
<feature type="domain" description="Bacterial mobilisation" evidence="1">
    <location>
        <begin position="101"/>
        <end position="141"/>
    </location>
</feature>
<accession>A0ABY2R805</accession>
<sequence>MENFRTYLQSKGLSHLQGAERKKIYAEYKREYVRNFMKQKRSKHQVIELFLTEKDYERLTKTALHQGLSRSGFCQQLVLSNISDTVWIPNQQLISELQISIRKIGNNINQLTKLANSQKELTPQLWEEAYQKLCQLEELIKKNLSHPELFVKT</sequence>
<dbReference type="EMBL" id="SDLV01000016">
    <property type="protein sequence ID" value="THV60716.1"/>
    <property type="molecule type" value="Genomic_DNA"/>
</dbReference>
<dbReference type="Pfam" id="PF05713">
    <property type="entry name" value="MobC"/>
    <property type="match status" value="1"/>
</dbReference>
<evidence type="ECO:0000313" key="2">
    <source>
        <dbReference type="EMBL" id="THV60716.1"/>
    </source>
</evidence>
<name>A0ABY2R805_9FLAO</name>
<reference evidence="2 3" key="1">
    <citation type="submission" date="2019-01" db="EMBL/GenBank/DDBJ databases">
        <authorList>
            <person name="B I."/>
            <person name="Ch S."/>
            <person name="Ch V.R."/>
        </authorList>
    </citation>
    <scope>NUCLEOTIDE SEQUENCE [LARGE SCALE GENOMIC DNA]</scope>
    <source>
        <strain evidence="2 3">JC507</strain>
    </source>
</reference>
<protein>
    <submittedName>
        <fullName evidence="2">Plasmid mobilization relaxosome protein MobC</fullName>
    </submittedName>
</protein>